<evidence type="ECO:0000313" key="10">
    <source>
        <dbReference type="EMBL" id="QIN79079.1"/>
    </source>
</evidence>
<feature type="transmembrane region" description="Helical" evidence="8">
    <location>
        <begin position="96"/>
        <end position="115"/>
    </location>
</feature>
<evidence type="ECO:0000256" key="4">
    <source>
        <dbReference type="ARBA" id="ARBA00022553"/>
    </source>
</evidence>
<keyword evidence="8" id="KW-0812">Transmembrane</keyword>
<organism evidence="10 11">
    <name type="scientific">Rubrobacter marinus</name>
    <dbReference type="NCBI Taxonomy" id="2653852"/>
    <lineage>
        <taxon>Bacteria</taxon>
        <taxon>Bacillati</taxon>
        <taxon>Actinomycetota</taxon>
        <taxon>Rubrobacteria</taxon>
        <taxon>Rubrobacterales</taxon>
        <taxon>Rubrobacteraceae</taxon>
        <taxon>Rubrobacter</taxon>
    </lineage>
</organism>
<dbReference type="PANTHER" id="PTHR43711:SF1">
    <property type="entry name" value="HISTIDINE KINASE 1"/>
    <property type="match status" value="1"/>
</dbReference>
<name>A0A6G8PXY4_9ACTN</name>
<evidence type="ECO:0000256" key="8">
    <source>
        <dbReference type="SAM" id="Phobius"/>
    </source>
</evidence>
<dbReference type="InterPro" id="IPR050736">
    <property type="entry name" value="Sensor_HK_Regulatory"/>
</dbReference>
<dbReference type="InterPro" id="IPR004358">
    <property type="entry name" value="Sig_transdc_His_kin-like_C"/>
</dbReference>
<evidence type="ECO:0000256" key="3">
    <source>
        <dbReference type="ARBA" id="ARBA00012438"/>
    </source>
</evidence>
<keyword evidence="8" id="KW-0472">Membrane</keyword>
<feature type="transmembrane region" description="Helical" evidence="8">
    <location>
        <begin position="71"/>
        <end position="89"/>
    </location>
</feature>
<dbReference type="InterPro" id="IPR036097">
    <property type="entry name" value="HisK_dim/P_sf"/>
</dbReference>
<dbReference type="GO" id="GO:0005886">
    <property type="term" value="C:plasma membrane"/>
    <property type="evidence" value="ECO:0007669"/>
    <property type="project" value="UniProtKB-SubCell"/>
</dbReference>
<dbReference type="Proteomes" id="UP000502706">
    <property type="component" value="Chromosome"/>
</dbReference>
<proteinExistence type="predicted"/>
<dbReference type="InterPro" id="IPR036890">
    <property type="entry name" value="HATPase_C_sf"/>
</dbReference>
<dbReference type="AlphaFoldDB" id="A0A6G8PXY4"/>
<evidence type="ECO:0000259" key="9">
    <source>
        <dbReference type="PROSITE" id="PS50109"/>
    </source>
</evidence>
<dbReference type="InterPro" id="IPR003661">
    <property type="entry name" value="HisK_dim/P_dom"/>
</dbReference>
<dbReference type="KEGG" id="rmar:GBA65_11720"/>
<feature type="transmembrane region" description="Helical" evidence="8">
    <location>
        <begin position="239"/>
        <end position="256"/>
    </location>
</feature>
<evidence type="ECO:0000256" key="5">
    <source>
        <dbReference type="ARBA" id="ARBA00022679"/>
    </source>
</evidence>
<dbReference type="SMART" id="SM00387">
    <property type="entry name" value="HATPase_c"/>
    <property type="match status" value="1"/>
</dbReference>
<dbReference type="GO" id="GO:0000155">
    <property type="term" value="F:phosphorelay sensor kinase activity"/>
    <property type="evidence" value="ECO:0007669"/>
    <property type="project" value="InterPro"/>
</dbReference>
<dbReference type="EC" id="2.7.13.3" evidence="3"/>
<dbReference type="PRINTS" id="PR00344">
    <property type="entry name" value="BCTRLSENSOR"/>
</dbReference>
<comment type="subcellular location">
    <subcellularLocation>
        <location evidence="2">Cell membrane</location>
    </subcellularLocation>
</comment>
<evidence type="ECO:0000256" key="7">
    <source>
        <dbReference type="ARBA" id="ARBA00023012"/>
    </source>
</evidence>
<dbReference type="Gene3D" id="3.30.565.10">
    <property type="entry name" value="Histidine kinase-like ATPase, C-terminal domain"/>
    <property type="match status" value="1"/>
</dbReference>
<feature type="transmembrane region" description="Helical" evidence="8">
    <location>
        <begin position="212"/>
        <end position="232"/>
    </location>
</feature>
<dbReference type="InterPro" id="IPR003594">
    <property type="entry name" value="HATPase_dom"/>
</dbReference>
<feature type="transmembrane region" description="Helical" evidence="8">
    <location>
        <begin position="31"/>
        <end position="51"/>
    </location>
</feature>
<keyword evidence="7" id="KW-0902">Two-component regulatory system</keyword>
<keyword evidence="11" id="KW-1185">Reference proteome</keyword>
<evidence type="ECO:0000313" key="11">
    <source>
        <dbReference type="Proteomes" id="UP000502706"/>
    </source>
</evidence>
<dbReference type="CDD" id="cd00075">
    <property type="entry name" value="HATPase"/>
    <property type="match status" value="1"/>
</dbReference>
<dbReference type="PROSITE" id="PS50109">
    <property type="entry name" value="HIS_KIN"/>
    <property type="match status" value="1"/>
</dbReference>
<feature type="transmembrane region" description="Helical" evidence="8">
    <location>
        <begin position="158"/>
        <end position="177"/>
    </location>
</feature>
<keyword evidence="4" id="KW-0597">Phosphoprotein</keyword>
<dbReference type="RefSeq" id="WP_166396740.1">
    <property type="nucleotide sequence ID" value="NZ_CP045121.1"/>
</dbReference>
<accession>A0A6G8PXY4</accession>
<dbReference type="PANTHER" id="PTHR43711">
    <property type="entry name" value="TWO-COMPONENT HISTIDINE KINASE"/>
    <property type="match status" value="1"/>
</dbReference>
<sequence length="553" mass="59797">MGLARPEVRGREGGGTAVFPARSSALREHRVALMVAALVAFIVVSASANFVTGGAGLAVHIPDKLQSSEEAASALTRLFAALVLVLFLAEKEGWRMGWVAAGLVVLGLGHLTFGYVEPLLQDDPPELNESLYESLVTRTAACALFAVGLLPRRLPQRAARVAMVALVLAPIAAYLLVFELLDGETWMPPLTRVEGYEEIVQLGMSFGWLTPWHWAFSTLPLVLAVVAVAGTFRLNRSGLLRSWVLFAMILLAGSILHEYMWPTVYGLGVLSTSDLLRFGFALVVAVGGIVELRRIASERTALAAERSALLATEQERTRHLAELATLRADFSAMVAHELDRPITAIRWLNEVLGVEGKNPDIREYATAAIEKEISNLNALVADVRTAAAVERDDFEVEPEPLPLKVLLIDAKAYADSLPGDHPVRVVSGDGFETSGRVMADPQRVGQVLRNLLSNAAKYSPEGRPIELRASADGRGRARIEVADYGSGIHAEDLPLIFEKFGRGRDAQGKQVPGAGLGLYLSRRIVRAHGGELTVETRQGEGSVFGFDLPLAER</sequence>
<keyword evidence="8" id="KW-1133">Transmembrane helix</keyword>
<dbReference type="Pfam" id="PF00512">
    <property type="entry name" value="HisKA"/>
    <property type="match status" value="1"/>
</dbReference>
<dbReference type="CDD" id="cd00082">
    <property type="entry name" value="HisKA"/>
    <property type="match status" value="1"/>
</dbReference>
<dbReference type="InterPro" id="IPR005467">
    <property type="entry name" value="His_kinase_dom"/>
</dbReference>
<keyword evidence="5" id="KW-0808">Transferase</keyword>
<evidence type="ECO:0000256" key="2">
    <source>
        <dbReference type="ARBA" id="ARBA00004236"/>
    </source>
</evidence>
<feature type="domain" description="Histidine kinase" evidence="9">
    <location>
        <begin position="333"/>
        <end position="552"/>
    </location>
</feature>
<dbReference type="SUPFAM" id="SSF55874">
    <property type="entry name" value="ATPase domain of HSP90 chaperone/DNA topoisomerase II/histidine kinase"/>
    <property type="match status" value="1"/>
</dbReference>
<evidence type="ECO:0000256" key="6">
    <source>
        <dbReference type="ARBA" id="ARBA00022777"/>
    </source>
</evidence>
<dbReference type="Pfam" id="PF02518">
    <property type="entry name" value="HATPase_c"/>
    <property type="match status" value="1"/>
</dbReference>
<protein>
    <recommendedName>
        <fullName evidence="3">histidine kinase</fullName>
        <ecNumber evidence="3">2.7.13.3</ecNumber>
    </recommendedName>
</protein>
<comment type="catalytic activity">
    <reaction evidence="1">
        <text>ATP + protein L-histidine = ADP + protein N-phospho-L-histidine.</text>
        <dbReference type="EC" id="2.7.13.3"/>
    </reaction>
</comment>
<evidence type="ECO:0000256" key="1">
    <source>
        <dbReference type="ARBA" id="ARBA00000085"/>
    </source>
</evidence>
<feature type="transmembrane region" description="Helical" evidence="8">
    <location>
        <begin position="135"/>
        <end position="151"/>
    </location>
</feature>
<dbReference type="EMBL" id="CP045121">
    <property type="protein sequence ID" value="QIN79079.1"/>
    <property type="molecule type" value="Genomic_DNA"/>
</dbReference>
<gene>
    <name evidence="10" type="ORF">GBA65_11720</name>
</gene>
<dbReference type="Gene3D" id="1.10.287.130">
    <property type="match status" value="1"/>
</dbReference>
<reference evidence="10 11" key="1">
    <citation type="submission" date="2019-10" db="EMBL/GenBank/DDBJ databases">
        <title>Rubrobacter sp nov SCSIO 52915 isolated from a deep-sea sediment in the South China Sea.</title>
        <authorList>
            <person name="Chen R.W."/>
        </authorList>
    </citation>
    <scope>NUCLEOTIDE SEQUENCE [LARGE SCALE GENOMIC DNA]</scope>
    <source>
        <strain evidence="10 11">SCSIO 52915</strain>
    </source>
</reference>
<dbReference type="SUPFAM" id="SSF47384">
    <property type="entry name" value="Homodimeric domain of signal transducing histidine kinase"/>
    <property type="match status" value="1"/>
</dbReference>
<keyword evidence="6" id="KW-0418">Kinase</keyword>